<feature type="binding site" evidence="7">
    <location>
        <position position="344"/>
    </location>
    <ligand>
        <name>3-phosphoshikimate</name>
        <dbReference type="ChEBI" id="CHEBI:145989"/>
    </ligand>
</feature>
<dbReference type="InterPro" id="IPR001986">
    <property type="entry name" value="Enolpyruvate_Tfrase_dom"/>
</dbReference>
<dbReference type="NCBIfam" id="TIGR01356">
    <property type="entry name" value="aroA"/>
    <property type="match status" value="1"/>
</dbReference>
<comment type="subcellular location">
    <subcellularLocation>
        <location evidence="7">Cytoplasm</location>
    </subcellularLocation>
</comment>
<feature type="binding site" evidence="7">
    <location>
        <position position="177"/>
    </location>
    <ligand>
        <name>3-phosphoshikimate</name>
        <dbReference type="ChEBI" id="CHEBI:145989"/>
    </ligand>
</feature>
<feature type="binding site" evidence="7">
    <location>
        <position position="29"/>
    </location>
    <ligand>
        <name>3-phosphoshikimate</name>
        <dbReference type="ChEBI" id="CHEBI:145989"/>
    </ligand>
</feature>
<keyword evidence="5 7" id="KW-0057">Aromatic amino acid biosynthesis</keyword>
<reference evidence="9 10" key="1">
    <citation type="submission" date="2023-03" db="EMBL/GenBank/DDBJ databases">
        <title>Paludisphaera mucosa sp. nov. a novel planctomycete from northern fen.</title>
        <authorList>
            <person name="Ivanova A."/>
        </authorList>
    </citation>
    <scope>NUCLEOTIDE SEQUENCE [LARGE SCALE GENOMIC DNA]</scope>
    <source>
        <strain evidence="9 10">Pla2</strain>
    </source>
</reference>
<dbReference type="PANTHER" id="PTHR21090">
    <property type="entry name" value="AROM/DEHYDROQUINATE SYNTHASE"/>
    <property type="match status" value="1"/>
</dbReference>
<feature type="binding site" evidence="7">
    <location>
        <position position="175"/>
    </location>
    <ligand>
        <name>3-phosphoshikimate</name>
        <dbReference type="ChEBI" id="CHEBI:145989"/>
    </ligand>
</feature>
<comment type="subunit">
    <text evidence="7">Monomer.</text>
</comment>
<comment type="caution">
    <text evidence="7">Lacks conserved residue(s) required for the propagation of feature annotation.</text>
</comment>
<feature type="active site" description="Proton acceptor" evidence="7">
    <location>
        <position position="317"/>
    </location>
</feature>
<evidence type="ECO:0000313" key="9">
    <source>
        <dbReference type="EMBL" id="MDG3004116.1"/>
    </source>
</evidence>
<dbReference type="Pfam" id="PF00275">
    <property type="entry name" value="EPSP_synthase"/>
    <property type="match status" value="1"/>
</dbReference>
<keyword evidence="10" id="KW-1185">Reference proteome</keyword>
<dbReference type="Proteomes" id="UP001216907">
    <property type="component" value="Unassembled WGS sequence"/>
</dbReference>
<sequence>MPDYPAELAIDPWTGPPPAAAVRVPGSKSLTNRALIVAALARGPSVLIDALDSEDTRVMIDALEKLGVAIDHDAKAATIRVTGCSGRFPTGEADLYVANSGTTLRFLTAALAAGKGSYRIDGTPRMRQRPVADLLQALNGLGAFTKSELDTGCPPVVIKADGLDGGFAFVRGDVSSQFLSGLLMALPYARGETVVEVEGVLVSRPYVAMTLKVMRDFGFQVDNRKYKRFIVKPGRYDSREYAIEPDASAASYFFALAAITGGSVTVEGLGSSSIQGDVHFVDILEHMGCAVVREADRTTVTGGPLRSFDVDMNAISDTVMTLAVVALFADGVTRIRNVAHIRHKETDRIAALATELRKLGADVDEQPDGLLIIPPPPGGLRPASIATYDDHRMAMAFALAGLKIPGVVIQDPGCVAKTYPGFWDDLAATRTAPTA</sequence>
<organism evidence="9 10">
    <name type="scientific">Paludisphaera mucosa</name>
    <dbReference type="NCBI Taxonomy" id="3030827"/>
    <lineage>
        <taxon>Bacteria</taxon>
        <taxon>Pseudomonadati</taxon>
        <taxon>Planctomycetota</taxon>
        <taxon>Planctomycetia</taxon>
        <taxon>Isosphaerales</taxon>
        <taxon>Isosphaeraceae</taxon>
        <taxon>Paludisphaera</taxon>
    </lineage>
</organism>
<feature type="domain" description="Enolpyruvate transferase" evidence="8">
    <location>
        <begin position="20"/>
        <end position="426"/>
    </location>
</feature>
<dbReference type="InterPro" id="IPR013792">
    <property type="entry name" value="RNA3'P_cycl/enolpyr_Trfase_a/b"/>
</dbReference>
<comment type="catalytic activity">
    <reaction evidence="6">
        <text>3-phosphoshikimate + phosphoenolpyruvate = 5-O-(1-carboxyvinyl)-3-phosphoshikimate + phosphate</text>
        <dbReference type="Rhea" id="RHEA:21256"/>
        <dbReference type="ChEBI" id="CHEBI:43474"/>
        <dbReference type="ChEBI" id="CHEBI:57701"/>
        <dbReference type="ChEBI" id="CHEBI:58702"/>
        <dbReference type="ChEBI" id="CHEBI:145989"/>
        <dbReference type="EC" id="2.5.1.19"/>
    </reaction>
    <physiologicalReaction direction="left-to-right" evidence="6">
        <dbReference type="Rhea" id="RHEA:21257"/>
    </physiologicalReaction>
</comment>
<feature type="binding site" evidence="7">
    <location>
        <position position="33"/>
    </location>
    <ligand>
        <name>3-phosphoshikimate</name>
        <dbReference type="ChEBI" id="CHEBI:145989"/>
    </ligand>
</feature>
<comment type="function">
    <text evidence="7">Catalyzes the transfer of the enolpyruvyl moiety of phosphoenolpyruvate (PEP) to the 5-hydroxyl of shikimate-3-phosphate (S3P) to produce enolpyruvyl shikimate-3-phosphate and inorganic phosphate.</text>
</comment>
<keyword evidence="4 7" id="KW-0808">Transferase</keyword>
<dbReference type="RefSeq" id="WP_277860478.1">
    <property type="nucleotide sequence ID" value="NZ_JARRAG010000002.1"/>
</dbReference>
<proteinExistence type="inferred from homology"/>
<dbReference type="EMBL" id="JARRAG010000002">
    <property type="protein sequence ID" value="MDG3004116.1"/>
    <property type="molecule type" value="Genomic_DNA"/>
</dbReference>
<feature type="binding site" evidence="7">
    <location>
        <position position="28"/>
    </location>
    <ligand>
        <name>3-phosphoshikimate</name>
        <dbReference type="ChEBI" id="CHEBI:145989"/>
    </ligand>
</feature>
<feature type="binding site" evidence="7">
    <location>
        <position position="129"/>
    </location>
    <ligand>
        <name>phosphoenolpyruvate</name>
        <dbReference type="ChEBI" id="CHEBI:58702"/>
    </ligand>
</feature>
<keyword evidence="3 7" id="KW-0028">Amino-acid biosynthesis</keyword>
<evidence type="ECO:0000256" key="4">
    <source>
        <dbReference type="ARBA" id="ARBA00022679"/>
    </source>
</evidence>
<dbReference type="PANTHER" id="PTHR21090:SF5">
    <property type="entry name" value="PENTAFUNCTIONAL AROM POLYPEPTIDE"/>
    <property type="match status" value="1"/>
</dbReference>
<evidence type="ECO:0000256" key="3">
    <source>
        <dbReference type="ARBA" id="ARBA00022605"/>
    </source>
</evidence>
<dbReference type="PIRSF" id="PIRSF000505">
    <property type="entry name" value="EPSPS"/>
    <property type="match status" value="1"/>
</dbReference>
<dbReference type="GO" id="GO:0003866">
    <property type="term" value="F:3-phosphoshikimate 1-carboxyvinyltransferase activity"/>
    <property type="evidence" value="ECO:0007669"/>
    <property type="project" value="UniProtKB-EC"/>
</dbReference>
<feature type="binding site" evidence="7">
    <location>
        <position position="177"/>
    </location>
    <ligand>
        <name>phosphoenolpyruvate</name>
        <dbReference type="ChEBI" id="CHEBI:58702"/>
    </ligand>
</feature>
<dbReference type="CDD" id="cd01556">
    <property type="entry name" value="EPSP_synthase"/>
    <property type="match status" value="1"/>
</dbReference>
<gene>
    <name evidence="7 9" type="primary">aroA</name>
    <name evidence="9" type="ORF">PZE19_10050</name>
</gene>
<keyword evidence="7" id="KW-0963">Cytoplasm</keyword>
<feature type="binding site" evidence="7">
    <location>
        <position position="417"/>
    </location>
    <ligand>
        <name>phosphoenolpyruvate</name>
        <dbReference type="ChEBI" id="CHEBI:58702"/>
    </ligand>
</feature>
<dbReference type="HAMAP" id="MF_00210">
    <property type="entry name" value="EPSP_synth"/>
    <property type="match status" value="1"/>
</dbReference>
<feature type="binding site" evidence="7">
    <location>
        <position position="28"/>
    </location>
    <ligand>
        <name>phosphoenolpyruvate</name>
        <dbReference type="ChEBI" id="CHEBI:58702"/>
    </ligand>
</feature>
<dbReference type="InterPro" id="IPR023193">
    <property type="entry name" value="EPSP_synthase_CS"/>
</dbReference>
<evidence type="ECO:0000259" key="8">
    <source>
        <dbReference type="Pfam" id="PF00275"/>
    </source>
</evidence>
<evidence type="ECO:0000256" key="6">
    <source>
        <dbReference type="ARBA" id="ARBA00044633"/>
    </source>
</evidence>
<evidence type="ECO:0000313" key="10">
    <source>
        <dbReference type="Proteomes" id="UP001216907"/>
    </source>
</evidence>
<feature type="binding site" evidence="7">
    <location>
        <position position="101"/>
    </location>
    <ligand>
        <name>phosphoenolpyruvate</name>
        <dbReference type="ChEBI" id="CHEBI:58702"/>
    </ligand>
</feature>
<feature type="binding site" evidence="7">
    <location>
        <position position="348"/>
    </location>
    <ligand>
        <name>phosphoenolpyruvate</name>
        <dbReference type="ChEBI" id="CHEBI:58702"/>
    </ligand>
</feature>
<evidence type="ECO:0000256" key="7">
    <source>
        <dbReference type="HAMAP-Rule" id="MF_00210"/>
    </source>
</evidence>
<comment type="caution">
    <text evidence="9">The sequence shown here is derived from an EMBL/GenBank/DDBJ whole genome shotgun (WGS) entry which is preliminary data.</text>
</comment>
<comment type="similarity">
    <text evidence="2 7">Belongs to the EPSP synthase family.</text>
</comment>
<dbReference type="PROSITE" id="PS00885">
    <property type="entry name" value="EPSP_SYNTHASE_2"/>
    <property type="match status" value="1"/>
</dbReference>
<feature type="binding site" evidence="7">
    <location>
        <position position="392"/>
    </location>
    <ligand>
        <name>phosphoenolpyruvate</name>
        <dbReference type="ChEBI" id="CHEBI:58702"/>
    </ligand>
</feature>
<feature type="binding site" evidence="7">
    <location>
        <position position="317"/>
    </location>
    <ligand>
        <name>3-phosphoshikimate</name>
        <dbReference type="ChEBI" id="CHEBI:145989"/>
    </ligand>
</feature>
<dbReference type="InterPro" id="IPR006264">
    <property type="entry name" value="EPSP_synthase"/>
</dbReference>
<feature type="binding site" evidence="7">
    <location>
        <position position="176"/>
    </location>
    <ligand>
        <name>3-phosphoshikimate</name>
        <dbReference type="ChEBI" id="CHEBI:145989"/>
    </ligand>
</feature>
<evidence type="ECO:0000256" key="1">
    <source>
        <dbReference type="ARBA" id="ARBA00004811"/>
    </source>
</evidence>
<dbReference type="EC" id="2.5.1.19" evidence="7"/>
<accession>A0ABT6F971</accession>
<dbReference type="Gene3D" id="3.65.10.10">
    <property type="entry name" value="Enolpyruvate transferase domain"/>
    <property type="match status" value="2"/>
</dbReference>
<dbReference type="InterPro" id="IPR036968">
    <property type="entry name" value="Enolpyruvate_Tfrase_sf"/>
</dbReference>
<dbReference type="PROSITE" id="PS00104">
    <property type="entry name" value="EPSP_SYNTHASE_1"/>
    <property type="match status" value="1"/>
</dbReference>
<evidence type="ECO:0000256" key="5">
    <source>
        <dbReference type="ARBA" id="ARBA00023141"/>
    </source>
</evidence>
<dbReference type="SUPFAM" id="SSF55205">
    <property type="entry name" value="EPT/RTPC-like"/>
    <property type="match status" value="1"/>
</dbReference>
<feature type="binding site" evidence="7">
    <location>
        <position position="203"/>
    </location>
    <ligand>
        <name>3-phosphoshikimate</name>
        <dbReference type="ChEBI" id="CHEBI:145989"/>
    </ligand>
</feature>
<protein>
    <recommendedName>
        <fullName evidence="7">3-phosphoshikimate 1-carboxyvinyltransferase</fullName>
        <ecNumber evidence="7">2.5.1.19</ecNumber>
    </recommendedName>
    <alternativeName>
        <fullName evidence="7">5-enolpyruvylshikimate-3-phosphate synthase</fullName>
        <shortName evidence="7">EPSP synthase</shortName>
        <shortName evidence="7">EPSPS</shortName>
    </alternativeName>
</protein>
<name>A0ABT6F971_9BACT</name>
<evidence type="ECO:0000256" key="2">
    <source>
        <dbReference type="ARBA" id="ARBA00009948"/>
    </source>
</evidence>
<comment type="pathway">
    <text evidence="1 7">Metabolic intermediate biosynthesis; chorismate biosynthesis; chorismate from D-erythrose 4-phosphate and phosphoenolpyruvate: step 6/7.</text>
</comment>